<reference evidence="2" key="1">
    <citation type="submission" date="2020-05" db="EMBL/GenBank/DDBJ databases">
        <title>WGS assembly of Panicum virgatum.</title>
        <authorList>
            <person name="Lovell J.T."/>
            <person name="Jenkins J."/>
            <person name="Shu S."/>
            <person name="Juenger T.E."/>
            <person name="Schmutz J."/>
        </authorList>
    </citation>
    <scope>NUCLEOTIDE SEQUENCE</scope>
    <source>
        <strain evidence="2">AP13</strain>
    </source>
</reference>
<feature type="compositionally biased region" description="Low complexity" evidence="1">
    <location>
        <begin position="127"/>
        <end position="141"/>
    </location>
</feature>
<dbReference type="EMBL" id="CM029043">
    <property type="protein sequence ID" value="KAG2613691.1"/>
    <property type="molecule type" value="Genomic_DNA"/>
</dbReference>
<accession>A0A8T0TNS0</accession>
<protein>
    <submittedName>
        <fullName evidence="2">Uncharacterized protein</fullName>
    </submittedName>
</protein>
<dbReference type="Proteomes" id="UP000823388">
    <property type="component" value="Chromosome 4K"/>
</dbReference>
<evidence type="ECO:0000313" key="3">
    <source>
        <dbReference type="Proteomes" id="UP000823388"/>
    </source>
</evidence>
<dbReference type="AlphaFoldDB" id="A0A8T0TNS0"/>
<feature type="region of interest" description="Disordered" evidence="1">
    <location>
        <begin position="71"/>
        <end position="100"/>
    </location>
</feature>
<evidence type="ECO:0000313" key="2">
    <source>
        <dbReference type="EMBL" id="KAG2613691.1"/>
    </source>
</evidence>
<evidence type="ECO:0000256" key="1">
    <source>
        <dbReference type="SAM" id="MobiDB-lite"/>
    </source>
</evidence>
<comment type="caution">
    <text evidence="2">The sequence shown here is derived from an EMBL/GenBank/DDBJ whole genome shotgun (WGS) entry which is preliminary data.</text>
</comment>
<sequence length="162" mass="17674">MCPRPSPPLNPSVFVDPRRCVCHCNTRHHRSRVHATMPVLSSNATSPRPPRPLTAAKNPCIRIPFAENAWGFSSPSQPPPPPHLDDAQSAPLPSLVCPTRRPPSFVVASRYLHRCEALCREHPTRPPLAQSSASPSPARTANHAGPSRLSSQSAKGRRMILL</sequence>
<name>A0A8T0TNS0_PANVG</name>
<keyword evidence="3" id="KW-1185">Reference proteome</keyword>
<organism evidence="2 3">
    <name type="scientific">Panicum virgatum</name>
    <name type="common">Blackwell switchgrass</name>
    <dbReference type="NCBI Taxonomy" id="38727"/>
    <lineage>
        <taxon>Eukaryota</taxon>
        <taxon>Viridiplantae</taxon>
        <taxon>Streptophyta</taxon>
        <taxon>Embryophyta</taxon>
        <taxon>Tracheophyta</taxon>
        <taxon>Spermatophyta</taxon>
        <taxon>Magnoliopsida</taxon>
        <taxon>Liliopsida</taxon>
        <taxon>Poales</taxon>
        <taxon>Poaceae</taxon>
        <taxon>PACMAD clade</taxon>
        <taxon>Panicoideae</taxon>
        <taxon>Panicodae</taxon>
        <taxon>Paniceae</taxon>
        <taxon>Panicinae</taxon>
        <taxon>Panicum</taxon>
        <taxon>Panicum sect. Hiantes</taxon>
    </lineage>
</organism>
<gene>
    <name evidence="2" type="ORF">PVAP13_4KG407301</name>
</gene>
<feature type="region of interest" description="Disordered" evidence="1">
    <location>
        <begin position="123"/>
        <end position="162"/>
    </location>
</feature>
<proteinExistence type="predicted"/>